<keyword evidence="2" id="KW-1185">Reference proteome</keyword>
<dbReference type="EMBL" id="CP104971">
    <property type="protein sequence ID" value="UXN58228.1"/>
    <property type="molecule type" value="Genomic_DNA"/>
</dbReference>
<name>A0ACD4CXE4_9HYPH</name>
<geneLocation type="plasmid" evidence="1 2">
    <name>p_unnamed2</name>
</geneLocation>
<gene>
    <name evidence="1" type="ORF">N8E88_05275</name>
</gene>
<accession>A0ACD4CXE4</accession>
<dbReference type="Proteomes" id="UP001061991">
    <property type="component" value="Plasmid p_unnamed2"/>
</dbReference>
<sequence length="428" mass="45724">MDHTPEALKVRWQVDDGCQAGSFEKPVSIETAVTIAVAMSQPLHRFEVVPLLQARSRVCSSDIRAPISIPPFDNSAMDGFAIHSSMIATGTGPWMFDIAGTVAAGDRAPDDVDISLALRIFTGASMPKGFDTVIRQEDCDVAGDRLTVLSRPRGSANVRHSGEDVASGKLVLRKREFITPNKIALLAALGICEVEVYAPVRVGFFTTGSELVEPGQHLFNAQIFNSNKYFLAASLAEPWVELIDFGQVRDDRKLISAMIAAAVARCDVLLTTGGASAGREDHLSAAFRENGGQFEVTKVAMRPGKPLKMGRLGNVIFGALPGNPYAAAITFSQIVMPAIKRTAGLSTVRSDPQVGVAAFTYRKTSGRSEFIPVSIAGSDSLGRPSLQMLDKGSAGRLFPLSVADGVAHLPEDVIEIVEGLPMPFFPLS</sequence>
<evidence type="ECO:0000313" key="2">
    <source>
        <dbReference type="Proteomes" id="UP001061991"/>
    </source>
</evidence>
<protein>
    <submittedName>
        <fullName evidence="1">Molybdopterin molybdotransferase MoeA</fullName>
    </submittedName>
</protein>
<evidence type="ECO:0000313" key="1">
    <source>
        <dbReference type="EMBL" id="UXN58228.1"/>
    </source>
</evidence>
<reference evidence="1" key="1">
    <citation type="submission" date="2022-09" db="EMBL/GenBank/DDBJ databases">
        <title>Interaction between co-microsymbionts with complementary sets of symbiotic genes in legume-rhizobium systems.</title>
        <authorList>
            <person name="Safronova V."/>
            <person name="Sazanova A."/>
            <person name="Afonin A."/>
            <person name="Chirak E."/>
        </authorList>
    </citation>
    <scope>NUCLEOTIDE SEQUENCE</scope>
    <source>
        <strain evidence="1">A18/3m</strain>
    </source>
</reference>
<keyword evidence="1" id="KW-0614">Plasmid</keyword>
<proteinExistence type="predicted"/>
<organism evidence="1 2">
    <name type="scientific">Phyllobacterium zundukense</name>
    <dbReference type="NCBI Taxonomy" id="1867719"/>
    <lineage>
        <taxon>Bacteria</taxon>
        <taxon>Pseudomonadati</taxon>
        <taxon>Pseudomonadota</taxon>
        <taxon>Alphaproteobacteria</taxon>
        <taxon>Hyphomicrobiales</taxon>
        <taxon>Phyllobacteriaceae</taxon>
        <taxon>Phyllobacterium</taxon>
    </lineage>
</organism>